<dbReference type="Pfam" id="PF12796">
    <property type="entry name" value="Ank_2"/>
    <property type="match status" value="1"/>
</dbReference>
<sequence length="229" mass="24613">MKPQSPLRSVMVNRPINSSDARQPATASHKPRRRSLNARTPMTTVSTSEPSRQPRAMRPEWAMASAAPGPLQAMTRFTSCSDVGDAAVVPIAPEPDTSGLVLAMSELDELFDAAERGDARSVVAMLEANASLLHATNDVNETALHVACRRQRLEVVKHLLGAGARIETRGWLGFTTLHYATHEPSERSLPLSQLLLERGGCASQVPAPTSPRHRPSWAPSGGSGTPCTR</sequence>
<evidence type="ECO:0000313" key="6">
    <source>
        <dbReference type="Proteomes" id="UP000249061"/>
    </source>
</evidence>
<reference evidence="5 6" key="1">
    <citation type="submission" date="2017-08" db="EMBL/GenBank/DDBJ databases">
        <title>Infants hospitalized years apart are colonized by the same room-sourced microbial strains.</title>
        <authorList>
            <person name="Brooks B."/>
            <person name="Olm M.R."/>
            <person name="Firek B.A."/>
            <person name="Baker R."/>
            <person name="Thomas B.C."/>
            <person name="Morowitz M.J."/>
            <person name="Banfield J.F."/>
        </authorList>
    </citation>
    <scope>NUCLEOTIDE SEQUENCE [LARGE SCALE GENOMIC DNA]</scope>
    <source>
        <strain evidence="5">S2_003_000_R2_14</strain>
    </source>
</reference>
<feature type="repeat" description="ANK" evidence="3">
    <location>
        <begin position="139"/>
        <end position="171"/>
    </location>
</feature>
<keyword evidence="1" id="KW-0677">Repeat</keyword>
<dbReference type="Gene3D" id="1.25.40.20">
    <property type="entry name" value="Ankyrin repeat-containing domain"/>
    <property type="match status" value="1"/>
</dbReference>
<dbReference type="PANTHER" id="PTHR24126:SF14">
    <property type="entry name" value="ANK_REP_REGION DOMAIN-CONTAINING PROTEIN"/>
    <property type="match status" value="1"/>
</dbReference>
<dbReference type="SUPFAM" id="SSF48403">
    <property type="entry name" value="Ankyrin repeat"/>
    <property type="match status" value="1"/>
</dbReference>
<comment type="caution">
    <text evidence="5">The sequence shown here is derived from an EMBL/GenBank/DDBJ whole genome shotgun (WGS) entry which is preliminary data.</text>
</comment>
<feature type="compositionally biased region" description="Polar residues" evidence="4">
    <location>
        <begin position="37"/>
        <end position="51"/>
    </location>
</feature>
<gene>
    <name evidence="5" type="ORF">DI536_29285</name>
</gene>
<accession>A0A2W5UUI9</accession>
<dbReference type="Proteomes" id="UP000249061">
    <property type="component" value="Unassembled WGS sequence"/>
</dbReference>
<evidence type="ECO:0000256" key="3">
    <source>
        <dbReference type="PROSITE-ProRule" id="PRU00023"/>
    </source>
</evidence>
<dbReference type="PANTHER" id="PTHR24126">
    <property type="entry name" value="ANKYRIN REPEAT, PH AND SEC7 DOMAIN CONTAINING PROTEIN SECG-RELATED"/>
    <property type="match status" value="1"/>
</dbReference>
<dbReference type="PROSITE" id="PS50088">
    <property type="entry name" value="ANK_REPEAT"/>
    <property type="match status" value="1"/>
</dbReference>
<organism evidence="5 6">
    <name type="scientific">Archangium gephyra</name>
    <dbReference type="NCBI Taxonomy" id="48"/>
    <lineage>
        <taxon>Bacteria</taxon>
        <taxon>Pseudomonadati</taxon>
        <taxon>Myxococcota</taxon>
        <taxon>Myxococcia</taxon>
        <taxon>Myxococcales</taxon>
        <taxon>Cystobacterineae</taxon>
        <taxon>Archangiaceae</taxon>
        <taxon>Archangium</taxon>
    </lineage>
</organism>
<name>A0A2W5UUI9_9BACT</name>
<feature type="region of interest" description="Disordered" evidence="4">
    <location>
        <begin position="202"/>
        <end position="229"/>
    </location>
</feature>
<proteinExistence type="predicted"/>
<dbReference type="EMBL" id="QFQP01000035">
    <property type="protein sequence ID" value="PZR06964.1"/>
    <property type="molecule type" value="Genomic_DNA"/>
</dbReference>
<dbReference type="InterPro" id="IPR002110">
    <property type="entry name" value="Ankyrin_rpt"/>
</dbReference>
<evidence type="ECO:0000256" key="2">
    <source>
        <dbReference type="ARBA" id="ARBA00023043"/>
    </source>
</evidence>
<protein>
    <submittedName>
        <fullName evidence="5">Uncharacterized protein</fullName>
    </submittedName>
</protein>
<dbReference type="PROSITE" id="PS50297">
    <property type="entry name" value="ANK_REP_REGION"/>
    <property type="match status" value="1"/>
</dbReference>
<dbReference type="SMART" id="SM00248">
    <property type="entry name" value="ANK"/>
    <property type="match status" value="3"/>
</dbReference>
<dbReference type="InterPro" id="IPR036770">
    <property type="entry name" value="Ankyrin_rpt-contain_sf"/>
</dbReference>
<evidence type="ECO:0000256" key="4">
    <source>
        <dbReference type="SAM" id="MobiDB-lite"/>
    </source>
</evidence>
<dbReference type="AlphaFoldDB" id="A0A2W5UUI9"/>
<evidence type="ECO:0000313" key="5">
    <source>
        <dbReference type="EMBL" id="PZR06964.1"/>
    </source>
</evidence>
<keyword evidence="2 3" id="KW-0040">ANK repeat</keyword>
<feature type="region of interest" description="Disordered" evidence="4">
    <location>
        <begin position="1"/>
        <end position="56"/>
    </location>
</feature>
<evidence type="ECO:0000256" key="1">
    <source>
        <dbReference type="ARBA" id="ARBA00022737"/>
    </source>
</evidence>